<protein>
    <submittedName>
        <fullName evidence="2">SDR family oxidoreductase</fullName>
    </submittedName>
</protein>
<feature type="domain" description="NAD(P)-binding" evidence="1">
    <location>
        <begin position="7"/>
        <end position="181"/>
    </location>
</feature>
<reference evidence="2 3" key="1">
    <citation type="submission" date="2020-04" db="EMBL/GenBank/DDBJ databases">
        <title>Novel species.</title>
        <authorList>
            <person name="Teo W.F.A."/>
            <person name="Lipun K."/>
            <person name="Srisuk N."/>
            <person name="Duangmal K."/>
        </authorList>
    </citation>
    <scope>NUCLEOTIDE SEQUENCE [LARGE SCALE GENOMIC DNA]</scope>
    <source>
        <strain evidence="2 3">K13G38</strain>
    </source>
</reference>
<proteinExistence type="predicted"/>
<dbReference type="Proteomes" id="UP000715441">
    <property type="component" value="Unassembled WGS sequence"/>
</dbReference>
<comment type="caution">
    <text evidence="2">The sequence shown here is derived from an EMBL/GenBank/DDBJ whole genome shotgun (WGS) entry which is preliminary data.</text>
</comment>
<dbReference type="RefSeq" id="WP_168513721.1">
    <property type="nucleotide sequence ID" value="NZ_JAAXLS010000004.1"/>
</dbReference>
<evidence type="ECO:0000259" key="1">
    <source>
        <dbReference type="Pfam" id="PF13460"/>
    </source>
</evidence>
<dbReference type="InterPro" id="IPR016040">
    <property type="entry name" value="NAD(P)-bd_dom"/>
</dbReference>
<dbReference type="PANTHER" id="PTHR47129:SF1">
    <property type="entry name" value="NMRA-LIKE DOMAIN-CONTAINING PROTEIN"/>
    <property type="match status" value="1"/>
</dbReference>
<dbReference type="InterPro" id="IPR036291">
    <property type="entry name" value="NAD(P)-bd_dom_sf"/>
</dbReference>
<name>A0ABX1J029_9PSEU</name>
<evidence type="ECO:0000313" key="3">
    <source>
        <dbReference type="Proteomes" id="UP000715441"/>
    </source>
</evidence>
<dbReference type="SUPFAM" id="SSF51735">
    <property type="entry name" value="NAD(P)-binding Rossmann-fold domains"/>
    <property type="match status" value="1"/>
</dbReference>
<dbReference type="EMBL" id="JAAXLS010000004">
    <property type="protein sequence ID" value="NKQ53117.1"/>
    <property type="molecule type" value="Genomic_DNA"/>
</dbReference>
<dbReference type="Pfam" id="PF13460">
    <property type="entry name" value="NAD_binding_10"/>
    <property type="match status" value="1"/>
</dbReference>
<dbReference type="CDD" id="cd05269">
    <property type="entry name" value="TMR_SDR_a"/>
    <property type="match status" value="1"/>
</dbReference>
<keyword evidence="3" id="KW-1185">Reference proteome</keyword>
<dbReference type="Gene3D" id="3.40.50.720">
    <property type="entry name" value="NAD(P)-binding Rossmann-like Domain"/>
    <property type="match status" value="1"/>
</dbReference>
<sequence length="279" mass="28983">MIVVTAANGQLGRLVVEGLKATVPAGQIVAAVRSPEKAADLGVAVRKADYNQPETLAAALEGADKVLLISGSEVGKRVEQHEAVVRAAQKAGVQHLVYTSAPKADTSPLILAPEHKATEELIRESGLPFTILRNGWYNENYLPTIEQALRTGGFVGSAGHGRVASAARADFAAAAVEILTSTGHENKTYELSGDDSWTYDELAAAIAKASGKTITYTDLGPEQHKAALIEASLPEATAQFVVALDGDTKAGLLGDVTGELRALIGHATTPIADTIASAV</sequence>
<evidence type="ECO:0000313" key="2">
    <source>
        <dbReference type="EMBL" id="NKQ53117.1"/>
    </source>
</evidence>
<dbReference type="Gene3D" id="3.90.25.10">
    <property type="entry name" value="UDP-galactose 4-epimerase, domain 1"/>
    <property type="match status" value="1"/>
</dbReference>
<organism evidence="2 3">
    <name type="scientific">Amycolatopsis acididurans</name>
    <dbReference type="NCBI Taxonomy" id="2724524"/>
    <lineage>
        <taxon>Bacteria</taxon>
        <taxon>Bacillati</taxon>
        <taxon>Actinomycetota</taxon>
        <taxon>Actinomycetes</taxon>
        <taxon>Pseudonocardiales</taxon>
        <taxon>Pseudonocardiaceae</taxon>
        <taxon>Amycolatopsis</taxon>
    </lineage>
</organism>
<accession>A0ABX1J029</accession>
<gene>
    <name evidence="2" type="ORF">HFP15_09505</name>
</gene>
<dbReference type="PANTHER" id="PTHR47129">
    <property type="entry name" value="QUINONE OXIDOREDUCTASE 2"/>
    <property type="match status" value="1"/>
</dbReference>
<dbReference type="InterPro" id="IPR052718">
    <property type="entry name" value="NmrA-type_oxidoreductase"/>
</dbReference>